<dbReference type="NCBIfam" id="TIGR04183">
    <property type="entry name" value="Por_Secre_tail"/>
    <property type="match status" value="1"/>
</dbReference>
<dbReference type="InterPro" id="IPR039448">
    <property type="entry name" value="Beta_helix"/>
</dbReference>
<dbReference type="AlphaFoldDB" id="A0A2W2BJS6"/>
<evidence type="ECO:0000313" key="3">
    <source>
        <dbReference type="EMBL" id="PZF73696.1"/>
    </source>
</evidence>
<dbReference type="SMART" id="SM00089">
    <property type="entry name" value="PKD"/>
    <property type="match status" value="3"/>
</dbReference>
<protein>
    <recommendedName>
        <fullName evidence="2">PKD domain-containing protein</fullName>
    </recommendedName>
</protein>
<evidence type="ECO:0000313" key="4">
    <source>
        <dbReference type="Proteomes" id="UP000248745"/>
    </source>
</evidence>
<dbReference type="Pfam" id="PF02368">
    <property type="entry name" value="Big_2"/>
    <property type="match status" value="1"/>
</dbReference>
<feature type="domain" description="PKD" evidence="2">
    <location>
        <begin position="887"/>
        <end position="936"/>
    </location>
</feature>
<sequence length="1019" mass="103662">MKRKRLLFLGLLTLCASVPGAYAQLAGGTYTINSAQLTGGANFASFTDAATALGAGVSGPVVINVASASGPYTEQVTIPLIPGSSTTNTVTINGNGNALNYAATGSPYATLSLNNADYVTINNLTVGSTGTAGGFAIQLINNADHNTISNCTVNMAASTFSFNGICINGSTSISTITNSLCDSNTISNNTINGGYYGITVIGDPAARIYGNIVTGNTLLNPYYTGIYVYGNSNLLIEKNDISRATLATLGSMYGINLGNGNQSTLVSKNKVHNFFGSLTGTSPYSVYGFATQAVASAGNENIFANNVVYDMNGDGTQYAFYNTGASYTQYYYNTVSSDNAGSAAASNASCFGFYQSNAASGLVFENNLVSITRGGTSSKYGIYMNTAATTYTSNYNDFYINGAGGSNYIGRAGGTNYSTVATWQTAVSQDLASVNLEPLFSNPSSGNFLPNSSLIDNIGTPIASITTDINNATRSATTPDIGAYEFSAPVIAVTGSNQLCSGATSALTGLPAGGTWSSATTTVATVSSTGVVTAVSAGTAVITYTTTTGFKNDTITVTATPTVGAITAPTALCVGQVATLTNPTANGIWTSSNQYYGTVTNTGVLTAVGPGSLVVTYTVANGSCTAAATANITTNAKPNSLISTTGQTTVCAGNTITIDATAGAASYQWLQGNTAISGATGTNYTTSTQGVYRVAVASSAGCVDTTATPITFVVNPMPVVTVTASGATSFCNGGNVVLTAASGTNYTYQWRQNGASIAGATNASYTATTSGNYAVKIDLLGCDDISLPVLVTNNTPAGTLTASGPLAFCDGGNVTLKTDTGSSYTYQWAHNGNDISGATTNTYQVTAAGTYHVVITNGACTATTADSTVVVDAAPTPVITANGTTLSTGSFVSYQWQLNGTDIAGATDQNYTYTQQGTYTVVVTNANGCSATATYSPVGVPTIGGKQAISIYPNPAADRISIDAPNGTTATISSLEGKVLIRAQGNGVISLENISSGIYIVHLYDNNNVLLTTIKLVKQ</sequence>
<feature type="chain" id="PRO_5016040253" description="PKD domain-containing protein" evidence="1">
    <location>
        <begin position="24"/>
        <end position="1019"/>
    </location>
</feature>
<dbReference type="Gene3D" id="2.60.40.1080">
    <property type="match status" value="2"/>
</dbReference>
<dbReference type="Gene3D" id="2.160.20.10">
    <property type="entry name" value="Single-stranded right-handed beta-helix, Pectin lyase-like"/>
    <property type="match status" value="1"/>
</dbReference>
<reference evidence="3 4" key="1">
    <citation type="submission" date="2018-06" db="EMBL/GenBank/DDBJ databases">
        <title>Mucibacter soli gen. nov., sp. nov., a new member of the family Chitinophagaceae producing mucin.</title>
        <authorList>
            <person name="Kim M.-K."/>
            <person name="Park S."/>
            <person name="Kim T.-S."/>
            <person name="Joung Y."/>
            <person name="Han J.-H."/>
            <person name="Kim S.B."/>
        </authorList>
    </citation>
    <scope>NUCLEOTIDE SEQUENCE [LARGE SCALE GENOMIC DNA]</scope>
    <source>
        <strain evidence="3 4">R1-15</strain>
    </source>
</reference>
<evidence type="ECO:0000256" key="1">
    <source>
        <dbReference type="SAM" id="SignalP"/>
    </source>
</evidence>
<dbReference type="InterPro" id="IPR013783">
    <property type="entry name" value="Ig-like_fold"/>
</dbReference>
<gene>
    <name evidence="3" type="ORF">DN068_06785</name>
</gene>
<dbReference type="Pfam" id="PF13229">
    <property type="entry name" value="Beta_helix"/>
    <property type="match status" value="1"/>
</dbReference>
<dbReference type="InterPro" id="IPR003343">
    <property type="entry name" value="Big_2"/>
</dbReference>
<dbReference type="InterPro" id="IPR000601">
    <property type="entry name" value="PKD_dom"/>
</dbReference>
<dbReference type="SUPFAM" id="SSF49373">
    <property type="entry name" value="Invasin/intimin cell-adhesion fragments"/>
    <property type="match status" value="1"/>
</dbReference>
<dbReference type="InterPro" id="IPR026444">
    <property type="entry name" value="Secre_tail"/>
</dbReference>
<dbReference type="Gene3D" id="2.60.40.10">
    <property type="entry name" value="Immunoglobulins"/>
    <property type="match status" value="4"/>
</dbReference>
<dbReference type="InterPro" id="IPR012334">
    <property type="entry name" value="Pectin_lyas_fold"/>
</dbReference>
<organism evidence="3 4">
    <name type="scientific">Taibaiella soli</name>
    <dbReference type="NCBI Taxonomy" id="1649169"/>
    <lineage>
        <taxon>Bacteria</taxon>
        <taxon>Pseudomonadati</taxon>
        <taxon>Bacteroidota</taxon>
        <taxon>Chitinophagia</taxon>
        <taxon>Chitinophagales</taxon>
        <taxon>Chitinophagaceae</taxon>
        <taxon>Taibaiella</taxon>
    </lineage>
</organism>
<dbReference type="RefSeq" id="WP_110998146.1">
    <property type="nucleotide sequence ID" value="NZ_QKTW01000010.1"/>
</dbReference>
<dbReference type="CDD" id="cd00146">
    <property type="entry name" value="PKD"/>
    <property type="match status" value="1"/>
</dbReference>
<proteinExistence type="predicted"/>
<evidence type="ECO:0000259" key="2">
    <source>
        <dbReference type="PROSITE" id="PS50093"/>
    </source>
</evidence>
<dbReference type="Proteomes" id="UP000248745">
    <property type="component" value="Unassembled WGS sequence"/>
</dbReference>
<dbReference type="InterPro" id="IPR008964">
    <property type="entry name" value="Invasin/intimin_cell_adhesion"/>
</dbReference>
<dbReference type="InterPro" id="IPR011050">
    <property type="entry name" value="Pectin_lyase_fold/virulence"/>
</dbReference>
<dbReference type="EMBL" id="QKTW01000010">
    <property type="protein sequence ID" value="PZF73696.1"/>
    <property type="molecule type" value="Genomic_DNA"/>
</dbReference>
<dbReference type="OrthoDB" id="9792152at2"/>
<dbReference type="SUPFAM" id="SSF51126">
    <property type="entry name" value="Pectin lyase-like"/>
    <property type="match status" value="2"/>
</dbReference>
<comment type="caution">
    <text evidence="3">The sequence shown here is derived from an EMBL/GenBank/DDBJ whole genome shotgun (WGS) entry which is preliminary data.</text>
</comment>
<dbReference type="InterPro" id="IPR035986">
    <property type="entry name" value="PKD_dom_sf"/>
</dbReference>
<accession>A0A2W2BJS6</accession>
<dbReference type="SMART" id="SM00635">
    <property type="entry name" value="BID_2"/>
    <property type="match status" value="2"/>
</dbReference>
<dbReference type="SUPFAM" id="SSF49299">
    <property type="entry name" value="PKD domain"/>
    <property type="match status" value="2"/>
</dbReference>
<dbReference type="SMART" id="SM00710">
    <property type="entry name" value="PbH1"/>
    <property type="match status" value="8"/>
</dbReference>
<keyword evidence="1" id="KW-0732">Signal</keyword>
<dbReference type="InterPro" id="IPR006626">
    <property type="entry name" value="PbH1"/>
</dbReference>
<keyword evidence="4" id="KW-1185">Reference proteome</keyword>
<dbReference type="Pfam" id="PF18962">
    <property type="entry name" value="Por_Secre_tail"/>
    <property type="match status" value="1"/>
</dbReference>
<dbReference type="PROSITE" id="PS50093">
    <property type="entry name" value="PKD"/>
    <property type="match status" value="1"/>
</dbReference>
<name>A0A2W2BJS6_9BACT</name>
<dbReference type="InterPro" id="IPR022409">
    <property type="entry name" value="PKD/Chitinase_dom"/>
</dbReference>
<feature type="signal peptide" evidence="1">
    <location>
        <begin position="1"/>
        <end position="23"/>
    </location>
</feature>